<evidence type="ECO:0000313" key="1">
    <source>
        <dbReference type="EMBL" id="QRG10240.1"/>
    </source>
</evidence>
<name>A0A974SLS8_9HYPH</name>
<organism evidence="1 2">
    <name type="scientific">Xanthobacter dioxanivorans</name>
    <dbReference type="NCBI Taxonomy" id="2528964"/>
    <lineage>
        <taxon>Bacteria</taxon>
        <taxon>Pseudomonadati</taxon>
        <taxon>Pseudomonadota</taxon>
        <taxon>Alphaproteobacteria</taxon>
        <taxon>Hyphomicrobiales</taxon>
        <taxon>Xanthobacteraceae</taxon>
        <taxon>Xanthobacter</taxon>
    </lineage>
</organism>
<dbReference type="EMBL" id="CP063365">
    <property type="protein sequence ID" value="QRG10240.1"/>
    <property type="molecule type" value="Genomic_DNA"/>
</dbReference>
<dbReference type="RefSeq" id="WP_203197115.1">
    <property type="nucleotide sequence ID" value="NZ_CP063365.1"/>
</dbReference>
<evidence type="ECO:0000313" key="2">
    <source>
        <dbReference type="Proteomes" id="UP000596427"/>
    </source>
</evidence>
<accession>A0A974SLS8</accession>
<gene>
    <name evidence="1" type="ORF">EZH22_31195</name>
</gene>
<reference evidence="1 2" key="1">
    <citation type="submission" date="2020-10" db="EMBL/GenBank/DDBJ databases">
        <title>Degradation of 1,4-Dioxane by Xanthobacter sp. YN2, via a Novel Group-2 Soluble Di-Iron Monooxygenase.</title>
        <authorList>
            <person name="Ma F."/>
            <person name="Wang Y."/>
            <person name="Yang J."/>
            <person name="Guo H."/>
            <person name="Su D."/>
            <person name="Yu L."/>
        </authorList>
    </citation>
    <scope>NUCLEOTIDE SEQUENCE [LARGE SCALE GENOMIC DNA]</scope>
    <source>
        <strain evidence="1 2">YN2</strain>
        <plasmid evidence="1 2">unnamed3</plasmid>
    </source>
</reference>
<keyword evidence="1" id="KW-0614">Plasmid</keyword>
<protein>
    <submittedName>
        <fullName evidence="1">Uncharacterized protein</fullName>
    </submittedName>
</protein>
<sequence length="82" mass="8863">MSEVVAKTAVQALRWIVENEHHEGFVRGPHDAATALVLVGAAHRLVIPSGMTQGLMQPADFDATRRMFEPTLAGRELLAASN</sequence>
<dbReference type="KEGG" id="xdi:EZH22_31195"/>
<keyword evidence="2" id="KW-1185">Reference proteome</keyword>
<dbReference type="Proteomes" id="UP000596427">
    <property type="component" value="Plasmid unnamed3"/>
</dbReference>
<dbReference type="AlphaFoldDB" id="A0A974SLS8"/>
<geneLocation type="plasmid" evidence="1 2">
    <name>unnamed3</name>
</geneLocation>
<proteinExistence type="predicted"/>